<feature type="binding site" evidence="12">
    <location>
        <position position="35"/>
    </location>
    <ligand>
        <name>CTP</name>
        <dbReference type="ChEBI" id="CHEBI:37563"/>
        <note>allosteric inhibitor</note>
    </ligand>
</feature>
<evidence type="ECO:0000256" key="7">
    <source>
        <dbReference type="ARBA" id="ARBA00022842"/>
    </source>
</evidence>
<dbReference type="PANTHER" id="PTHR11550:SF0">
    <property type="entry name" value="CTP SYNTHASE-RELATED"/>
    <property type="match status" value="1"/>
</dbReference>
<dbReference type="InterPro" id="IPR017926">
    <property type="entry name" value="GATASE"/>
</dbReference>
<dbReference type="GO" id="GO:0005524">
    <property type="term" value="F:ATP binding"/>
    <property type="evidence" value="ECO:0007669"/>
    <property type="project" value="UniProtKB-KW"/>
</dbReference>
<feature type="active site" evidence="12">
    <location>
        <position position="541"/>
    </location>
</feature>
<proteinExistence type="inferred from homology"/>
<comment type="catalytic activity">
    <reaction evidence="10 12">
        <text>UTP + L-glutamine + ATP + H2O = CTP + L-glutamate + ADP + phosphate + 2 H(+)</text>
        <dbReference type="Rhea" id="RHEA:26426"/>
        <dbReference type="ChEBI" id="CHEBI:15377"/>
        <dbReference type="ChEBI" id="CHEBI:15378"/>
        <dbReference type="ChEBI" id="CHEBI:29985"/>
        <dbReference type="ChEBI" id="CHEBI:30616"/>
        <dbReference type="ChEBI" id="CHEBI:37563"/>
        <dbReference type="ChEBI" id="CHEBI:43474"/>
        <dbReference type="ChEBI" id="CHEBI:46398"/>
        <dbReference type="ChEBI" id="CHEBI:58359"/>
        <dbReference type="ChEBI" id="CHEBI:456216"/>
        <dbReference type="EC" id="6.3.4.2"/>
    </reaction>
</comment>
<comment type="similarity">
    <text evidence="2 12">Belongs to the CTP synthase family.</text>
</comment>
<evidence type="ECO:0000256" key="5">
    <source>
        <dbReference type="ARBA" id="ARBA00022741"/>
    </source>
</evidence>
<dbReference type="AlphaFoldDB" id="A0A0H5D535"/>
<keyword evidence="7 12" id="KW-0460">Magnesium</keyword>
<dbReference type="NCBIfam" id="NF003792">
    <property type="entry name" value="PRK05380.1"/>
    <property type="match status" value="1"/>
</dbReference>
<comment type="miscellaneous">
    <text evidence="12">CTPSs have evolved a hybrid strategy for distinguishing between UTP and CTP. The overlapping regions of the product feedback inhibitory and substrate sites recognize a common feature in both compounds, the triphosphate moiety. To differentiate isosteric substrate and product pyrimidine rings, an additional pocket far from the expected kinase/ligase catalytic site, specifically recognizes the cytosine and ribose portions of the product inhibitor.</text>
</comment>
<dbReference type="Gene3D" id="3.40.50.880">
    <property type="match status" value="1"/>
</dbReference>
<comment type="function">
    <text evidence="11 12">Catalyzes the ATP-dependent amination of UTP to CTP with either L-glutamine or ammonia as the source of nitrogen. Regulates intracellular CTP levels through interactions with the four ribonucleotide triphosphates.</text>
</comment>
<feature type="binding site" evidence="12">
    <location>
        <position position="375"/>
    </location>
    <ligand>
        <name>L-glutamine</name>
        <dbReference type="ChEBI" id="CHEBI:58359"/>
    </ligand>
</feature>
<comment type="caution">
    <text evidence="12">Lacks conserved residue(s) required for the propagation of feature annotation.</text>
</comment>
<evidence type="ECO:0000313" key="15">
    <source>
        <dbReference type="EMBL" id="CRL11828.1"/>
    </source>
</evidence>
<dbReference type="FunFam" id="3.40.50.300:FF:000009">
    <property type="entry name" value="CTP synthase"/>
    <property type="match status" value="1"/>
</dbReference>
<dbReference type="GO" id="GO:0097268">
    <property type="term" value="C:cytoophidium"/>
    <property type="evidence" value="ECO:0007669"/>
    <property type="project" value="UniProtKB-ARBA"/>
</dbReference>
<evidence type="ECO:0000256" key="12">
    <source>
        <dbReference type="HAMAP-Rule" id="MF_01227"/>
    </source>
</evidence>
<evidence type="ECO:0000256" key="8">
    <source>
        <dbReference type="ARBA" id="ARBA00022962"/>
    </source>
</evidence>
<feature type="binding site" evidence="12">
    <location>
        <position position="244"/>
    </location>
    <ligand>
        <name>CTP</name>
        <dbReference type="ChEBI" id="CHEBI:37563"/>
        <note>allosteric inhibitor</note>
    </ligand>
</feature>
<accession>A0A0H5D535</accession>
<feature type="binding site" evidence="12">
    <location>
        <begin position="36"/>
        <end position="41"/>
    </location>
    <ligand>
        <name>ATP</name>
        <dbReference type="ChEBI" id="CHEBI:30616"/>
    </ligand>
</feature>
<keyword evidence="4 12" id="KW-0479">Metal-binding</keyword>
<protein>
    <recommendedName>
        <fullName evidence="12">CTP synthase</fullName>
        <ecNumber evidence="12">6.3.4.2</ecNumber>
    </recommendedName>
    <alternativeName>
        <fullName evidence="12">Cytidine 5'-triphosphate synthase</fullName>
    </alternativeName>
    <alternativeName>
        <fullName evidence="12">Cytidine triphosphate synthetase</fullName>
        <shortName evidence="12">CTP synthetase</shortName>
        <shortName evidence="12">CTPS</shortName>
    </alternativeName>
    <alternativeName>
        <fullName evidence="12">UTP--ammonia ligase</fullName>
    </alternativeName>
</protein>
<dbReference type="InterPro" id="IPR004468">
    <property type="entry name" value="CTP_synthase"/>
</dbReference>
<name>A0A0H5D535_9RHOB</name>
<feature type="binding site" evidence="12">
    <location>
        <position position="244"/>
    </location>
    <ligand>
        <name>UTP</name>
        <dbReference type="ChEBI" id="CHEBI:46398"/>
    </ligand>
</feature>
<dbReference type="PROSITE" id="PS51273">
    <property type="entry name" value="GATASE_TYPE_1"/>
    <property type="match status" value="1"/>
</dbReference>
<dbReference type="GO" id="GO:0042802">
    <property type="term" value="F:identical protein binding"/>
    <property type="evidence" value="ECO:0007669"/>
    <property type="project" value="TreeGrafter"/>
</dbReference>
<comment type="pathway">
    <text evidence="1 12">Pyrimidine metabolism; CTP biosynthesis via de novo pathway; CTP from UDP: step 2/2.</text>
</comment>
<dbReference type="CDD" id="cd01746">
    <property type="entry name" value="GATase1_CTP_Synthase"/>
    <property type="match status" value="1"/>
</dbReference>
<keyword evidence="3 12" id="KW-0436">Ligase</keyword>
<keyword evidence="16" id="KW-1185">Reference proteome</keyword>
<feature type="region of interest" description="Amidoligase domain" evidence="12">
    <location>
        <begin position="1"/>
        <end position="287"/>
    </location>
</feature>
<evidence type="ECO:0000259" key="13">
    <source>
        <dbReference type="Pfam" id="PF00117"/>
    </source>
</evidence>
<dbReference type="Gene3D" id="3.40.50.300">
    <property type="entry name" value="P-loop containing nucleotide triphosphate hydrolases"/>
    <property type="match status" value="1"/>
</dbReference>
<dbReference type="GO" id="GO:0019856">
    <property type="term" value="P:pyrimidine nucleobase biosynthetic process"/>
    <property type="evidence" value="ECO:0007669"/>
    <property type="project" value="TreeGrafter"/>
</dbReference>
<dbReference type="PANTHER" id="PTHR11550">
    <property type="entry name" value="CTP SYNTHASE"/>
    <property type="match status" value="1"/>
</dbReference>
<evidence type="ECO:0000256" key="2">
    <source>
        <dbReference type="ARBA" id="ARBA00007533"/>
    </source>
</evidence>
<dbReference type="Proteomes" id="UP000043764">
    <property type="component" value="Unassembled WGS sequence"/>
</dbReference>
<keyword evidence="9 12" id="KW-0665">Pyrimidine biosynthesis</keyword>
<evidence type="ECO:0000256" key="9">
    <source>
        <dbReference type="ARBA" id="ARBA00022975"/>
    </source>
</evidence>
<dbReference type="GO" id="GO:0004359">
    <property type="term" value="F:glutaminase activity"/>
    <property type="evidence" value="ECO:0007669"/>
    <property type="project" value="RHEA"/>
</dbReference>
<sequence>MLRFSATAGQLNSDFSRGQPTLMARFIFITGGVVSSLGKGLASAALGALLQARGYSVRLRKLDPYLNVDPGTMSPFEHGEVFVTDDGAETDLDLGHYERFTGVAARKTDSVSSGRIYSNVLEKERRGDYLGKTIQVIPHVTNEIKDFISIGEDEVDFMLCEIGGTVGDIEGLPFFEAIRQFANDKPRGECIFMHLTLLPYIKASGELKTKPTQHSVKELRSIGLAPDILVCRSEGPIPVKEREKLALFCNVRADSVIAAQDLKSIYEAPLAYHREGLDQAVLDAFGINPAPKPKLDRWEDVADRIYNPEGEVKVAIVGKYTQLEDAYKSIAEALTHGGMANRVKVKIEWVDAELFDKEDAAPYLQGYNAILVPGGFGERGTEGKIKAAQYAREHKLPYLGICLGMQMAVIEAARNVAGISEAGSEEFDHEAGQKRFEPVVYHLKEWVQGNHTVARKVDDDKGGTMRLGAYNATLTEGSKVAEVYGDTQIEERHRHRYEVDTKYRDQLEACGLQFSGMSPDGRLPEIVEWKDHPWFIGVQFHPELKSKPFDPHPLFKDFVRAAKDASRLV</sequence>
<dbReference type="EC" id="6.3.4.2" evidence="12"/>
<feature type="binding site" evidence="12">
    <location>
        <position position="496"/>
    </location>
    <ligand>
        <name>L-glutamine</name>
        <dbReference type="ChEBI" id="CHEBI:58359"/>
    </ligand>
</feature>
<dbReference type="CDD" id="cd03113">
    <property type="entry name" value="CTPS_N"/>
    <property type="match status" value="1"/>
</dbReference>
<dbReference type="Pfam" id="PF00117">
    <property type="entry name" value="GATase"/>
    <property type="match status" value="1"/>
</dbReference>
<evidence type="ECO:0000256" key="1">
    <source>
        <dbReference type="ARBA" id="ARBA00005171"/>
    </source>
</evidence>
<feature type="binding site" evidence="12">
    <location>
        <position position="426"/>
    </location>
    <ligand>
        <name>L-glutamine</name>
        <dbReference type="ChEBI" id="CHEBI:58359"/>
    </ligand>
</feature>
<dbReference type="SUPFAM" id="SSF52317">
    <property type="entry name" value="Class I glutamine amidotransferase-like"/>
    <property type="match status" value="1"/>
</dbReference>
<dbReference type="InterPro" id="IPR027417">
    <property type="entry name" value="P-loop_NTPase"/>
</dbReference>
<keyword evidence="6 12" id="KW-0067">ATP-binding</keyword>
<dbReference type="GO" id="GO:0005829">
    <property type="term" value="C:cytosol"/>
    <property type="evidence" value="ECO:0007669"/>
    <property type="project" value="TreeGrafter"/>
</dbReference>
<feature type="binding site" evidence="12">
    <location>
        <position position="262"/>
    </location>
    <ligand>
        <name>ATP</name>
        <dbReference type="ChEBI" id="CHEBI:30616"/>
    </ligand>
</feature>
<feature type="binding site" evidence="12">
    <location>
        <begin position="208"/>
        <end position="213"/>
    </location>
    <ligand>
        <name>CTP</name>
        <dbReference type="ChEBI" id="CHEBI:37563"/>
        <note>allosteric inhibitor</note>
    </ligand>
</feature>
<dbReference type="GO" id="GO:0046872">
    <property type="term" value="F:metal ion binding"/>
    <property type="evidence" value="ECO:0007669"/>
    <property type="project" value="UniProtKB-KW"/>
</dbReference>
<evidence type="ECO:0000259" key="14">
    <source>
        <dbReference type="Pfam" id="PF06418"/>
    </source>
</evidence>
<organism evidence="15 16">
    <name type="scientific">Phaeobacter italicus</name>
    <dbReference type="NCBI Taxonomy" id="481446"/>
    <lineage>
        <taxon>Bacteria</taxon>
        <taxon>Pseudomonadati</taxon>
        <taxon>Pseudomonadota</taxon>
        <taxon>Alphaproteobacteria</taxon>
        <taxon>Rhodobacterales</taxon>
        <taxon>Roseobacteraceae</taxon>
        <taxon>Phaeobacter</taxon>
    </lineage>
</organism>
<comment type="catalytic activity">
    <reaction evidence="12">
        <text>L-glutamine + H2O = L-glutamate + NH4(+)</text>
        <dbReference type="Rhea" id="RHEA:15889"/>
        <dbReference type="ChEBI" id="CHEBI:15377"/>
        <dbReference type="ChEBI" id="CHEBI:28938"/>
        <dbReference type="ChEBI" id="CHEBI:29985"/>
        <dbReference type="ChEBI" id="CHEBI:58359"/>
    </reaction>
</comment>
<feature type="domain" description="Glutamine amidotransferase" evidence="13">
    <location>
        <begin position="324"/>
        <end position="560"/>
    </location>
</feature>
<dbReference type="SUPFAM" id="SSF52540">
    <property type="entry name" value="P-loop containing nucleoside triphosphate hydrolases"/>
    <property type="match status" value="1"/>
</dbReference>
<dbReference type="GO" id="GO:0044210">
    <property type="term" value="P:'de novo' CTP biosynthetic process"/>
    <property type="evidence" value="ECO:0007669"/>
    <property type="project" value="UniProtKB-UniRule"/>
</dbReference>
<reference evidence="15 16" key="1">
    <citation type="submission" date="2015-05" db="EMBL/GenBank/DDBJ databases">
        <authorList>
            <person name="Rodrigo-Torres Lidia"/>
            <person name="Arahal R.David."/>
        </authorList>
    </citation>
    <scope>NUCLEOTIDE SEQUENCE [LARGE SCALE GENOMIC DNA]</scope>
    <source>
        <strain evidence="15 16">CECT 7321</strain>
    </source>
</reference>
<evidence type="ECO:0000256" key="11">
    <source>
        <dbReference type="ARBA" id="ARBA00059148"/>
    </source>
</evidence>
<feature type="active site" description="Nucleophile; for glutamine hydrolysis" evidence="12">
    <location>
        <position position="402"/>
    </location>
</feature>
<dbReference type="STRING" id="481446.NIT7645_03704"/>
<feature type="active site" evidence="12">
    <location>
        <position position="543"/>
    </location>
</feature>
<comment type="activity regulation">
    <text evidence="12">Allosterically activated by GTP, when glutamine is the substrate; GTP has no effect on the reaction when ammonia is the substrate. The allosteric effector GTP functions by stabilizing the protein conformation that binds the tetrahedral intermediate(s) formed during glutamine hydrolysis. Inhibited by the product CTP, via allosteric rather than competitive inhibition.</text>
</comment>
<feature type="binding site" evidence="12">
    <location>
        <begin position="403"/>
        <end position="406"/>
    </location>
    <ligand>
        <name>L-glutamine</name>
        <dbReference type="ChEBI" id="CHEBI:58359"/>
    </ligand>
</feature>
<feature type="domain" description="CTP synthase N-terminal" evidence="14">
    <location>
        <begin position="25"/>
        <end position="286"/>
    </location>
</feature>
<feature type="binding site" evidence="12">
    <location>
        <position position="161"/>
    </location>
    <ligand>
        <name>Mg(2+)</name>
        <dbReference type="ChEBI" id="CHEBI:18420"/>
    </ligand>
</feature>
<feature type="binding site" evidence="12">
    <location>
        <position position="35"/>
    </location>
    <ligand>
        <name>UTP</name>
        <dbReference type="ChEBI" id="CHEBI:46398"/>
    </ligand>
</feature>
<keyword evidence="5 12" id="KW-0547">Nucleotide-binding</keyword>
<feature type="binding site" evidence="12">
    <location>
        <begin position="168"/>
        <end position="170"/>
    </location>
    <ligand>
        <name>CTP</name>
        <dbReference type="ChEBI" id="CHEBI:37563"/>
        <note>allosteric inhibitor</note>
    </ligand>
</feature>
<evidence type="ECO:0000256" key="6">
    <source>
        <dbReference type="ARBA" id="ARBA00022840"/>
    </source>
</evidence>
<evidence type="ECO:0000256" key="10">
    <source>
        <dbReference type="ARBA" id="ARBA00047781"/>
    </source>
</evidence>
<dbReference type="InterPro" id="IPR029062">
    <property type="entry name" value="Class_I_gatase-like"/>
</dbReference>
<gene>
    <name evidence="12 15" type="primary">pyrG</name>
    <name evidence="15" type="ORF">NIT7321_02698</name>
</gene>
<dbReference type="UniPathway" id="UPA00159">
    <property type="reaction ID" value="UER00277"/>
</dbReference>
<dbReference type="GO" id="GO:0003883">
    <property type="term" value="F:CTP synthase activity"/>
    <property type="evidence" value="ECO:0007669"/>
    <property type="project" value="UniProtKB-UniRule"/>
</dbReference>
<dbReference type="Pfam" id="PF06418">
    <property type="entry name" value="CTP_synth_N"/>
    <property type="match status" value="1"/>
</dbReference>
<keyword evidence="8 12" id="KW-0315">Glutamine amidotransferase</keyword>
<feature type="binding site" evidence="12">
    <location>
        <position position="93"/>
    </location>
    <ligand>
        <name>Mg(2+)</name>
        <dbReference type="ChEBI" id="CHEBI:18420"/>
    </ligand>
</feature>
<comment type="subunit">
    <text evidence="12">Homotetramer.</text>
</comment>
<comment type="catalytic activity">
    <reaction evidence="12">
        <text>UTP + NH4(+) + ATP = CTP + ADP + phosphate + 2 H(+)</text>
        <dbReference type="Rhea" id="RHEA:16597"/>
        <dbReference type="ChEBI" id="CHEBI:15378"/>
        <dbReference type="ChEBI" id="CHEBI:28938"/>
        <dbReference type="ChEBI" id="CHEBI:30616"/>
        <dbReference type="ChEBI" id="CHEBI:37563"/>
        <dbReference type="ChEBI" id="CHEBI:43474"/>
        <dbReference type="ChEBI" id="CHEBI:46398"/>
        <dbReference type="ChEBI" id="CHEBI:456216"/>
    </reaction>
</comment>
<dbReference type="FunFam" id="3.40.50.880:FF:000002">
    <property type="entry name" value="CTP synthase"/>
    <property type="match status" value="1"/>
</dbReference>
<feature type="binding site" evidence="12">
    <location>
        <position position="93"/>
    </location>
    <ligand>
        <name>ATP</name>
        <dbReference type="ChEBI" id="CHEBI:30616"/>
    </ligand>
</feature>
<feature type="binding site" evidence="12">
    <location>
        <begin position="208"/>
        <end position="213"/>
    </location>
    <ligand>
        <name>UTP</name>
        <dbReference type="ChEBI" id="CHEBI:46398"/>
    </ligand>
</feature>
<dbReference type="EMBL" id="CVRL01000035">
    <property type="protein sequence ID" value="CRL11828.1"/>
    <property type="molecule type" value="Genomic_DNA"/>
</dbReference>
<dbReference type="InterPro" id="IPR033828">
    <property type="entry name" value="GATase1_CTP_Synthase"/>
</dbReference>
<evidence type="ECO:0000256" key="3">
    <source>
        <dbReference type="ARBA" id="ARBA00022598"/>
    </source>
</evidence>
<dbReference type="InterPro" id="IPR017456">
    <property type="entry name" value="CTP_synthase_N"/>
</dbReference>
<dbReference type="HAMAP" id="MF_01227">
    <property type="entry name" value="PyrG"/>
    <property type="match status" value="1"/>
</dbReference>
<evidence type="ECO:0000256" key="4">
    <source>
        <dbReference type="ARBA" id="ARBA00022723"/>
    </source>
</evidence>
<evidence type="ECO:0000313" key="16">
    <source>
        <dbReference type="Proteomes" id="UP000043764"/>
    </source>
</evidence>
<dbReference type="NCBIfam" id="TIGR00337">
    <property type="entry name" value="PyrG"/>
    <property type="match status" value="1"/>
</dbReference>